<gene>
    <name evidence="5" type="primary">nusG</name>
    <name evidence="10" type="ORF">SAMN04488109_2319</name>
</gene>
<name>A0A1M5NHS6_9BACT</name>
<evidence type="ECO:0000313" key="11">
    <source>
        <dbReference type="Proteomes" id="UP000184212"/>
    </source>
</evidence>
<protein>
    <recommendedName>
        <fullName evidence="5 6">Transcription termination/antitermination protein NusG</fullName>
    </recommendedName>
</protein>
<dbReference type="InterPro" id="IPR036735">
    <property type="entry name" value="NGN_dom_sf"/>
</dbReference>
<keyword evidence="4 5" id="KW-0804">Transcription</keyword>
<dbReference type="GO" id="GO:0006354">
    <property type="term" value="P:DNA-templated transcription elongation"/>
    <property type="evidence" value="ECO:0007669"/>
    <property type="project" value="UniProtKB-UniRule"/>
</dbReference>
<dbReference type="InterPro" id="IPR043425">
    <property type="entry name" value="NusG-like"/>
</dbReference>
<keyword evidence="3 5" id="KW-0805">Transcription regulation</keyword>
<dbReference type="Gene3D" id="2.30.30.30">
    <property type="match status" value="1"/>
</dbReference>
<dbReference type="GO" id="GO:0006353">
    <property type="term" value="P:DNA-templated transcription termination"/>
    <property type="evidence" value="ECO:0007669"/>
    <property type="project" value="UniProtKB-UniRule"/>
</dbReference>
<evidence type="ECO:0000259" key="9">
    <source>
        <dbReference type="SMART" id="SM00739"/>
    </source>
</evidence>
<dbReference type="InterPro" id="IPR001062">
    <property type="entry name" value="Transcrpt_antiterm_NusG"/>
</dbReference>
<dbReference type="SMART" id="SM00739">
    <property type="entry name" value="KOW"/>
    <property type="match status" value="1"/>
</dbReference>
<dbReference type="EMBL" id="FQWQ01000001">
    <property type="protein sequence ID" value="SHG88513.1"/>
    <property type="molecule type" value="Genomic_DNA"/>
</dbReference>
<evidence type="ECO:0000256" key="6">
    <source>
        <dbReference type="NCBIfam" id="TIGR00922"/>
    </source>
</evidence>
<dbReference type="HAMAP" id="MF_00948">
    <property type="entry name" value="NusG"/>
    <property type="match status" value="1"/>
</dbReference>
<accession>A0A1M5NHS6</accession>
<keyword evidence="2 5" id="KW-0889">Transcription antitermination</keyword>
<evidence type="ECO:0000256" key="4">
    <source>
        <dbReference type="ARBA" id="ARBA00023163"/>
    </source>
</evidence>
<dbReference type="AlphaFoldDB" id="A0A1M5NHS6"/>
<dbReference type="GO" id="GO:0031564">
    <property type="term" value="P:transcription antitermination"/>
    <property type="evidence" value="ECO:0007669"/>
    <property type="project" value="UniProtKB-UniRule"/>
</dbReference>
<dbReference type="STRING" id="947013.SAMN04488109_2319"/>
<dbReference type="PANTHER" id="PTHR30265">
    <property type="entry name" value="RHO-INTERACTING TRANSCRIPTION TERMINATION FACTOR NUSG"/>
    <property type="match status" value="1"/>
</dbReference>
<dbReference type="SUPFAM" id="SSF82679">
    <property type="entry name" value="N-utilization substance G protein NusG, N-terminal domain"/>
    <property type="match status" value="1"/>
</dbReference>
<evidence type="ECO:0000256" key="3">
    <source>
        <dbReference type="ARBA" id="ARBA00023015"/>
    </source>
</evidence>
<dbReference type="CDD" id="cd09891">
    <property type="entry name" value="NGN_Bact_1"/>
    <property type="match status" value="1"/>
</dbReference>
<dbReference type="CDD" id="cd06091">
    <property type="entry name" value="KOW_NusG"/>
    <property type="match status" value="1"/>
</dbReference>
<feature type="domain" description="NusG-like N-terminal" evidence="8">
    <location>
        <begin position="7"/>
        <end position="121"/>
    </location>
</feature>
<reference evidence="10 11" key="1">
    <citation type="submission" date="2016-11" db="EMBL/GenBank/DDBJ databases">
        <authorList>
            <person name="Jaros S."/>
            <person name="Januszkiewicz K."/>
            <person name="Wedrychowicz H."/>
        </authorList>
    </citation>
    <scope>NUCLEOTIDE SEQUENCE [LARGE SCALE GENOMIC DNA]</scope>
    <source>
        <strain evidence="10 11">DSM 24574</strain>
    </source>
</reference>
<keyword evidence="11" id="KW-1185">Reference proteome</keyword>
<evidence type="ECO:0000256" key="5">
    <source>
        <dbReference type="HAMAP-Rule" id="MF_00948"/>
    </source>
</evidence>
<dbReference type="SMART" id="SM00738">
    <property type="entry name" value="NGN"/>
    <property type="match status" value="1"/>
</dbReference>
<dbReference type="InterPro" id="IPR005824">
    <property type="entry name" value="KOW"/>
</dbReference>
<evidence type="ECO:0000256" key="7">
    <source>
        <dbReference type="RuleBase" id="RU000538"/>
    </source>
</evidence>
<evidence type="ECO:0000313" key="10">
    <source>
        <dbReference type="EMBL" id="SHG88513.1"/>
    </source>
</evidence>
<proteinExistence type="inferred from homology"/>
<dbReference type="GO" id="GO:0005829">
    <property type="term" value="C:cytosol"/>
    <property type="evidence" value="ECO:0007669"/>
    <property type="project" value="TreeGrafter"/>
</dbReference>
<dbReference type="InterPro" id="IPR014722">
    <property type="entry name" value="Rib_uL2_dom2"/>
</dbReference>
<comment type="similarity">
    <text evidence="5 7">Belongs to the NusG family.</text>
</comment>
<dbReference type="PRINTS" id="PR00338">
    <property type="entry name" value="NUSGTNSCPFCT"/>
</dbReference>
<dbReference type="InterPro" id="IPR015869">
    <property type="entry name" value="Transcrpt_antiterm_NusG_bac_CS"/>
</dbReference>
<dbReference type="Pfam" id="PF00467">
    <property type="entry name" value="KOW"/>
    <property type="match status" value="1"/>
</dbReference>
<dbReference type="PANTHER" id="PTHR30265:SF2">
    <property type="entry name" value="TRANSCRIPTION TERMINATION_ANTITERMINATION PROTEIN NUSG"/>
    <property type="match status" value="1"/>
</dbReference>
<sequence>MQKVMGELKWYVLRVVSGQEKKVKSYLETEIERSKLTDFIPQVLIPSEKVYEMRNGKKRVRERNFFPGYVLLSADLSNGEAHHAVNSIPGVIGFLGNNGTGASKDPVPLRQSEVNRILGKVDEIDEFEEKLETPFIKGESVKVMDGPFSGFTGTVEEIFEDKKKLNVMVKIFGRNTPVELSYMQVEKLD</sequence>
<evidence type="ECO:0000256" key="1">
    <source>
        <dbReference type="ARBA" id="ARBA00022472"/>
    </source>
</evidence>
<organism evidence="10 11">
    <name type="scientific">Chryseolinea serpens</name>
    <dbReference type="NCBI Taxonomy" id="947013"/>
    <lineage>
        <taxon>Bacteria</taxon>
        <taxon>Pseudomonadati</taxon>
        <taxon>Bacteroidota</taxon>
        <taxon>Cytophagia</taxon>
        <taxon>Cytophagales</taxon>
        <taxon>Fulvivirgaceae</taxon>
        <taxon>Chryseolinea</taxon>
    </lineage>
</organism>
<dbReference type="InterPro" id="IPR047050">
    <property type="entry name" value="NGN"/>
</dbReference>
<feature type="domain" description="KOW" evidence="9">
    <location>
        <begin position="134"/>
        <end position="161"/>
    </location>
</feature>
<dbReference type="Pfam" id="PF02357">
    <property type="entry name" value="NusG"/>
    <property type="match status" value="1"/>
</dbReference>
<dbReference type="Proteomes" id="UP000184212">
    <property type="component" value="Unassembled WGS sequence"/>
</dbReference>
<evidence type="ECO:0000259" key="8">
    <source>
        <dbReference type="SMART" id="SM00738"/>
    </source>
</evidence>
<comment type="function">
    <text evidence="5 7">Participates in transcription elongation, termination and antitermination.</text>
</comment>
<dbReference type="NCBIfam" id="TIGR00922">
    <property type="entry name" value="nusG"/>
    <property type="match status" value="1"/>
</dbReference>
<dbReference type="Gene3D" id="3.30.70.940">
    <property type="entry name" value="NusG, N-terminal domain"/>
    <property type="match status" value="1"/>
</dbReference>
<dbReference type="InterPro" id="IPR006645">
    <property type="entry name" value="NGN-like_dom"/>
</dbReference>
<dbReference type="GO" id="GO:0032784">
    <property type="term" value="P:regulation of DNA-templated transcription elongation"/>
    <property type="evidence" value="ECO:0007669"/>
    <property type="project" value="InterPro"/>
</dbReference>
<keyword evidence="1 5" id="KW-0806">Transcription termination</keyword>
<dbReference type="PROSITE" id="PS01014">
    <property type="entry name" value="NUSG"/>
    <property type="match status" value="1"/>
</dbReference>
<dbReference type="FunFam" id="2.30.30.30:FF:000002">
    <property type="entry name" value="Transcription termination/antitermination factor NusG"/>
    <property type="match status" value="1"/>
</dbReference>
<evidence type="ECO:0000256" key="2">
    <source>
        <dbReference type="ARBA" id="ARBA00022814"/>
    </source>
</evidence>
<dbReference type="SUPFAM" id="SSF50104">
    <property type="entry name" value="Translation proteins SH3-like domain"/>
    <property type="match status" value="1"/>
</dbReference>
<dbReference type="InterPro" id="IPR008991">
    <property type="entry name" value="Translation_prot_SH3-like_sf"/>
</dbReference>